<dbReference type="Proteomes" id="UP000095767">
    <property type="component" value="Unassembled WGS sequence"/>
</dbReference>
<dbReference type="SUPFAM" id="SSF49599">
    <property type="entry name" value="TRAF domain-like"/>
    <property type="match status" value="1"/>
</dbReference>
<dbReference type="STRING" id="888268.A0A1E5UXF2"/>
<keyword evidence="2" id="KW-1185">Reference proteome</keyword>
<sequence length="206" mass="22473">MNIKHTCINHLTEAVRSVAVHPLKIDGFSVTKATMGNSTDFIKSRCSVDDYDWEIRLYPARYLIGRSIYVAALEIVFLGGARTHSVTADLSIRLVDYQSCGVNPIPIGSMPVSKTFKDPSDVSYLAKIGTGQARDVPVPASLTVECTISVLREQPKAICRPSSDLHQHLGELLQSQAGADVTFAVSEGNWLEAAAMHEAVKLNPEY</sequence>
<accession>A0A1E5UXF2</accession>
<organism evidence="1 2">
    <name type="scientific">Dichanthelium oligosanthes</name>
    <dbReference type="NCBI Taxonomy" id="888268"/>
    <lineage>
        <taxon>Eukaryota</taxon>
        <taxon>Viridiplantae</taxon>
        <taxon>Streptophyta</taxon>
        <taxon>Embryophyta</taxon>
        <taxon>Tracheophyta</taxon>
        <taxon>Spermatophyta</taxon>
        <taxon>Magnoliopsida</taxon>
        <taxon>Liliopsida</taxon>
        <taxon>Poales</taxon>
        <taxon>Poaceae</taxon>
        <taxon>PACMAD clade</taxon>
        <taxon>Panicoideae</taxon>
        <taxon>Panicodae</taxon>
        <taxon>Paniceae</taxon>
        <taxon>Dichantheliinae</taxon>
        <taxon>Dichanthelium</taxon>
    </lineage>
</organism>
<reference evidence="1 2" key="1">
    <citation type="submission" date="2016-09" db="EMBL/GenBank/DDBJ databases">
        <title>The draft genome of Dichanthelium oligosanthes: A C3 panicoid grass species.</title>
        <authorList>
            <person name="Studer A.J."/>
            <person name="Schnable J.C."/>
            <person name="Brutnell T.P."/>
        </authorList>
    </citation>
    <scope>NUCLEOTIDE SEQUENCE [LARGE SCALE GENOMIC DNA]</scope>
    <source>
        <strain evidence="2">cv. Kellogg 1175</strain>
        <tissue evidence="1">Leaf</tissue>
    </source>
</reference>
<evidence type="ECO:0008006" key="3">
    <source>
        <dbReference type="Google" id="ProtNLM"/>
    </source>
</evidence>
<comment type="caution">
    <text evidence="1">The sequence shown here is derived from an EMBL/GenBank/DDBJ whole genome shotgun (WGS) entry which is preliminary data.</text>
</comment>
<evidence type="ECO:0000313" key="2">
    <source>
        <dbReference type="Proteomes" id="UP000095767"/>
    </source>
</evidence>
<dbReference type="PANTHER" id="PTHR26379:SF180">
    <property type="entry name" value="TRAF TRANSCRIPTION FACTOR"/>
    <property type="match status" value="1"/>
</dbReference>
<dbReference type="EMBL" id="LWDX02059522">
    <property type="protein sequence ID" value="OEL17576.1"/>
    <property type="molecule type" value="Genomic_DNA"/>
</dbReference>
<evidence type="ECO:0000313" key="1">
    <source>
        <dbReference type="EMBL" id="OEL17576.1"/>
    </source>
</evidence>
<name>A0A1E5UXF2_9POAL</name>
<gene>
    <name evidence="1" type="ORF">BAE44_0021405</name>
</gene>
<dbReference type="OrthoDB" id="718203at2759"/>
<dbReference type="InterPro" id="IPR045005">
    <property type="entry name" value="BPM1-6"/>
</dbReference>
<dbReference type="AlphaFoldDB" id="A0A1E5UXF2"/>
<dbReference type="PANTHER" id="PTHR26379">
    <property type="entry name" value="BTB/POZ AND MATH DOMAIN-CONTAINING PROTEIN 1"/>
    <property type="match status" value="1"/>
</dbReference>
<dbReference type="GO" id="GO:0016567">
    <property type="term" value="P:protein ubiquitination"/>
    <property type="evidence" value="ECO:0007669"/>
    <property type="project" value="InterPro"/>
</dbReference>
<proteinExistence type="predicted"/>
<protein>
    <recommendedName>
        <fullName evidence="3">MATH domain-containing protein</fullName>
    </recommendedName>
</protein>